<organism evidence="1 2">
    <name type="scientific">Catharanthus roseus</name>
    <name type="common">Madagascar periwinkle</name>
    <name type="synonym">Vinca rosea</name>
    <dbReference type="NCBI Taxonomy" id="4058"/>
    <lineage>
        <taxon>Eukaryota</taxon>
        <taxon>Viridiplantae</taxon>
        <taxon>Streptophyta</taxon>
        <taxon>Embryophyta</taxon>
        <taxon>Tracheophyta</taxon>
        <taxon>Spermatophyta</taxon>
        <taxon>Magnoliopsida</taxon>
        <taxon>eudicotyledons</taxon>
        <taxon>Gunneridae</taxon>
        <taxon>Pentapetalae</taxon>
        <taxon>asterids</taxon>
        <taxon>lamiids</taxon>
        <taxon>Gentianales</taxon>
        <taxon>Apocynaceae</taxon>
        <taxon>Rauvolfioideae</taxon>
        <taxon>Vinceae</taxon>
        <taxon>Catharanthinae</taxon>
        <taxon>Catharanthus</taxon>
    </lineage>
</organism>
<dbReference type="EMBL" id="CM044707">
    <property type="protein sequence ID" value="KAI5653078.1"/>
    <property type="molecule type" value="Genomic_DNA"/>
</dbReference>
<gene>
    <name evidence="1" type="ORF">M9H77_30265</name>
</gene>
<accession>A0ACC0A110</accession>
<keyword evidence="2" id="KW-1185">Reference proteome</keyword>
<reference evidence="2" key="1">
    <citation type="journal article" date="2023" name="Nat. Plants">
        <title>Single-cell RNA sequencing provides a high-resolution roadmap for understanding the multicellular compartmentation of specialized metabolism.</title>
        <authorList>
            <person name="Sun S."/>
            <person name="Shen X."/>
            <person name="Li Y."/>
            <person name="Li Y."/>
            <person name="Wang S."/>
            <person name="Li R."/>
            <person name="Zhang H."/>
            <person name="Shen G."/>
            <person name="Guo B."/>
            <person name="Wei J."/>
            <person name="Xu J."/>
            <person name="St-Pierre B."/>
            <person name="Chen S."/>
            <person name="Sun C."/>
        </authorList>
    </citation>
    <scope>NUCLEOTIDE SEQUENCE [LARGE SCALE GENOMIC DNA]</scope>
</reference>
<dbReference type="Proteomes" id="UP001060085">
    <property type="component" value="Linkage Group LG07"/>
</dbReference>
<comment type="caution">
    <text evidence="1">The sequence shown here is derived from an EMBL/GenBank/DDBJ whole genome shotgun (WGS) entry which is preliminary data.</text>
</comment>
<evidence type="ECO:0000313" key="1">
    <source>
        <dbReference type="EMBL" id="KAI5653078.1"/>
    </source>
</evidence>
<evidence type="ECO:0000313" key="2">
    <source>
        <dbReference type="Proteomes" id="UP001060085"/>
    </source>
</evidence>
<proteinExistence type="predicted"/>
<name>A0ACC0A110_CATRO</name>
<sequence>MSDYLTVNSTMGSTIYYSFYEAQEPSIPLSQTPIPICLQDGPECSSMFGNFYQPGPWRLSTNISRKPNLDSWNRIFGFLVLDNLIGFGLSIVSSLKKFQEINMIKNGPLPVSSKVNLGGVGAAKGFSCMVGAVDEVGASRGASCSVNGSSTIGGSYSD</sequence>
<protein>
    <submittedName>
        <fullName evidence="1">Uncharacterized protein</fullName>
    </submittedName>
</protein>